<gene>
    <name evidence="1" type="ORF">CPB83DRAFT_859628</name>
</gene>
<name>A0A9P6EA63_9AGAR</name>
<keyword evidence="2" id="KW-1185">Reference proteome</keyword>
<proteinExistence type="predicted"/>
<sequence>MPALIIVDDCPTWSRRTLINLFWYQLVNLNAPQYLSKVGFLMATPHEDLRVLFKVLRQNYMGRLAASLVKTEIIKFLAWPKSTASLCLSWITIKNLVCLRTELDYRTSWSAHLLTCCMPSHWLKHTFMSNSDTSSKFSVDQSTLIVRFKG</sequence>
<comment type="caution">
    <text evidence="1">The sequence shown here is derived from an EMBL/GenBank/DDBJ whole genome shotgun (WGS) entry which is preliminary data.</text>
</comment>
<dbReference type="Proteomes" id="UP000807306">
    <property type="component" value="Unassembled WGS sequence"/>
</dbReference>
<organism evidence="1 2">
    <name type="scientific">Crepidotus variabilis</name>
    <dbReference type="NCBI Taxonomy" id="179855"/>
    <lineage>
        <taxon>Eukaryota</taxon>
        <taxon>Fungi</taxon>
        <taxon>Dikarya</taxon>
        <taxon>Basidiomycota</taxon>
        <taxon>Agaricomycotina</taxon>
        <taxon>Agaricomycetes</taxon>
        <taxon>Agaricomycetidae</taxon>
        <taxon>Agaricales</taxon>
        <taxon>Agaricineae</taxon>
        <taxon>Crepidotaceae</taxon>
        <taxon>Crepidotus</taxon>
    </lineage>
</organism>
<protein>
    <submittedName>
        <fullName evidence="1">Uncharacterized protein</fullName>
    </submittedName>
</protein>
<dbReference type="EMBL" id="MU157885">
    <property type="protein sequence ID" value="KAF9525322.1"/>
    <property type="molecule type" value="Genomic_DNA"/>
</dbReference>
<dbReference type="AlphaFoldDB" id="A0A9P6EA63"/>
<accession>A0A9P6EA63</accession>
<reference evidence="1" key="1">
    <citation type="submission" date="2020-11" db="EMBL/GenBank/DDBJ databases">
        <authorList>
            <consortium name="DOE Joint Genome Institute"/>
            <person name="Ahrendt S."/>
            <person name="Riley R."/>
            <person name="Andreopoulos W."/>
            <person name="Labutti K."/>
            <person name="Pangilinan J."/>
            <person name="Ruiz-Duenas F.J."/>
            <person name="Barrasa J.M."/>
            <person name="Sanchez-Garcia M."/>
            <person name="Camarero S."/>
            <person name="Miyauchi S."/>
            <person name="Serrano A."/>
            <person name="Linde D."/>
            <person name="Babiker R."/>
            <person name="Drula E."/>
            <person name="Ayuso-Fernandez I."/>
            <person name="Pacheco R."/>
            <person name="Padilla G."/>
            <person name="Ferreira P."/>
            <person name="Barriuso J."/>
            <person name="Kellner H."/>
            <person name="Castanera R."/>
            <person name="Alfaro M."/>
            <person name="Ramirez L."/>
            <person name="Pisabarro A.G."/>
            <person name="Kuo A."/>
            <person name="Tritt A."/>
            <person name="Lipzen A."/>
            <person name="He G."/>
            <person name="Yan M."/>
            <person name="Ng V."/>
            <person name="Cullen D."/>
            <person name="Martin F."/>
            <person name="Rosso M.-N."/>
            <person name="Henrissat B."/>
            <person name="Hibbett D."/>
            <person name="Martinez A.T."/>
            <person name="Grigoriev I.V."/>
        </authorList>
    </citation>
    <scope>NUCLEOTIDE SEQUENCE</scope>
    <source>
        <strain evidence="1">CBS 506.95</strain>
    </source>
</reference>
<evidence type="ECO:0000313" key="1">
    <source>
        <dbReference type="EMBL" id="KAF9525322.1"/>
    </source>
</evidence>
<evidence type="ECO:0000313" key="2">
    <source>
        <dbReference type="Proteomes" id="UP000807306"/>
    </source>
</evidence>